<keyword evidence="8" id="KW-1185">Reference proteome</keyword>
<keyword evidence="3 6" id="KW-1133">Transmembrane helix</keyword>
<evidence type="ECO:0000256" key="5">
    <source>
        <dbReference type="SAM" id="MobiDB-lite"/>
    </source>
</evidence>
<dbReference type="OMA" id="CVINDRA"/>
<feature type="compositionally biased region" description="Basic residues" evidence="5">
    <location>
        <begin position="568"/>
        <end position="578"/>
    </location>
</feature>
<feature type="compositionally biased region" description="Low complexity" evidence="5">
    <location>
        <begin position="549"/>
        <end position="562"/>
    </location>
</feature>
<organism evidence="7 8">
    <name type="scientific">Haemaphysalis longicornis</name>
    <name type="common">Bush tick</name>
    <dbReference type="NCBI Taxonomy" id="44386"/>
    <lineage>
        <taxon>Eukaryota</taxon>
        <taxon>Metazoa</taxon>
        <taxon>Ecdysozoa</taxon>
        <taxon>Arthropoda</taxon>
        <taxon>Chelicerata</taxon>
        <taxon>Arachnida</taxon>
        <taxon>Acari</taxon>
        <taxon>Parasitiformes</taxon>
        <taxon>Ixodida</taxon>
        <taxon>Ixodoidea</taxon>
        <taxon>Ixodidae</taxon>
        <taxon>Haemaphysalinae</taxon>
        <taxon>Haemaphysalis</taxon>
    </lineage>
</organism>
<proteinExistence type="predicted"/>
<dbReference type="InterPro" id="IPR005828">
    <property type="entry name" value="MFS_sugar_transport-like"/>
</dbReference>
<dbReference type="PANTHER" id="PTHR24064">
    <property type="entry name" value="SOLUTE CARRIER FAMILY 22 MEMBER"/>
    <property type="match status" value="1"/>
</dbReference>
<protein>
    <submittedName>
        <fullName evidence="7">Uncharacterized protein</fullName>
    </submittedName>
</protein>
<feature type="transmembrane region" description="Helical" evidence="6">
    <location>
        <begin position="35"/>
        <end position="57"/>
    </location>
</feature>
<dbReference type="Gene3D" id="1.20.1250.20">
    <property type="entry name" value="MFS general substrate transporter like domains"/>
    <property type="match status" value="1"/>
</dbReference>
<keyword evidence="4 6" id="KW-0472">Membrane</keyword>
<gene>
    <name evidence="7" type="ORF">HPB48_018989</name>
</gene>
<evidence type="ECO:0000256" key="4">
    <source>
        <dbReference type="ARBA" id="ARBA00023136"/>
    </source>
</evidence>
<evidence type="ECO:0000256" key="1">
    <source>
        <dbReference type="ARBA" id="ARBA00004141"/>
    </source>
</evidence>
<dbReference type="Proteomes" id="UP000821853">
    <property type="component" value="Chromosome 4"/>
</dbReference>
<reference evidence="7 8" key="1">
    <citation type="journal article" date="2020" name="Cell">
        <title>Large-Scale Comparative Analyses of Tick Genomes Elucidate Their Genetic Diversity and Vector Capacities.</title>
        <authorList>
            <consortium name="Tick Genome and Microbiome Consortium (TIGMIC)"/>
            <person name="Jia N."/>
            <person name="Wang J."/>
            <person name="Shi W."/>
            <person name="Du L."/>
            <person name="Sun Y."/>
            <person name="Zhan W."/>
            <person name="Jiang J.F."/>
            <person name="Wang Q."/>
            <person name="Zhang B."/>
            <person name="Ji P."/>
            <person name="Bell-Sakyi L."/>
            <person name="Cui X.M."/>
            <person name="Yuan T.T."/>
            <person name="Jiang B.G."/>
            <person name="Yang W.F."/>
            <person name="Lam T.T."/>
            <person name="Chang Q.C."/>
            <person name="Ding S.J."/>
            <person name="Wang X.J."/>
            <person name="Zhu J.G."/>
            <person name="Ruan X.D."/>
            <person name="Zhao L."/>
            <person name="Wei J.T."/>
            <person name="Ye R.Z."/>
            <person name="Que T.C."/>
            <person name="Du C.H."/>
            <person name="Zhou Y.H."/>
            <person name="Cheng J.X."/>
            <person name="Dai P.F."/>
            <person name="Guo W.B."/>
            <person name="Han X.H."/>
            <person name="Huang E.J."/>
            <person name="Li L.F."/>
            <person name="Wei W."/>
            <person name="Gao Y.C."/>
            <person name="Liu J.Z."/>
            <person name="Shao H.Z."/>
            <person name="Wang X."/>
            <person name="Wang C.C."/>
            <person name="Yang T.C."/>
            <person name="Huo Q.B."/>
            <person name="Li W."/>
            <person name="Chen H.Y."/>
            <person name="Chen S.E."/>
            <person name="Zhou L.G."/>
            <person name="Ni X.B."/>
            <person name="Tian J.H."/>
            <person name="Sheng Y."/>
            <person name="Liu T."/>
            <person name="Pan Y.S."/>
            <person name="Xia L.Y."/>
            <person name="Li J."/>
            <person name="Zhao F."/>
            <person name="Cao W.C."/>
        </authorList>
    </citation>
    <scope>NUCLEOTIDE SEQUENCE [LARGE SCALE GENOMIC DNA]</scope>
    <source>
        <strain evidence="7">HaeL-2018</strain>
    </source>
</reference>
<comment type="caution">
    <text evidence="7">The sequence shown here is derived from an EMBL/GenBank/DDBJ whole genome shotgun (WGS) entry which is preliminary data.</text>
</comment>
<dbReference type="AlphaFoldDB" id="A0A9J6GHE8"/>
<name>A0A9J6GHE8_HAELO</name>
<dbReference type="SUPFAM" id="SSF103473">
    <property type="entry name" value="MFS general substrate transporter"/>
    <property type="match status" value="1"/>
</dbReference>
<feature type="transmembrane region" description="Helical" evidence="6">
    <location>
        <begin position="138"/>
        <end position="156"/>
    </location>
</feature>
<sequence length="578" mass="63693">MNLFSTKSTSSLDLLISEGFDCHDAFGHGLFQRRLLLLTIIAIFVANSEGALLAVIASDVDHWCRQPPNLNVSVTFWKNSAIPVEANGRLSRCHIYKHPEDPNDTQVVTCDEWNYDDQRAMQTVVSVWNLVCHRRGRLALVLVTQFLGSIVFLVATGPASDWIGRVKVITLIIPILLVATIILCVATTYAFFTITRFFVSGLAICSMALCSIVNFEVMAHQNRPLHVIFCSAMGFLVADLWRGIMGYFEIHWKLKQVIFLTPVILSLPAVFVMPESPRWLIASGQLKEAECAMLAAAEQNNFPLPSTAAFLGRLSAQVDKNRKRTGKAKEDVLEGCSFRLRALIMFGCYFSVCFSLYITIFSSVSRREGFLQIISSIMVFLAFTGMVVVVTKFPLLKVLTACFAALGAVQCALSMATTLNTPVISRALIVVMRPLALVGMVVSIAYTLELFPTALRGTALCWTLGSGRFGAVVACATFGLQQVGREDVAFASAGSILWLSLLAFRRLPPATTVECSKMEASRRVTLREEAVDHMKSTLKHLLPGRPRRSMPSSPSSPASPKAESSRPKSPKLRKQRNK</sequence>
<dbReference type="EMBL" id="JABSTR010000006">
    <property type="protein sequence ID" value="KAH9374201.1"/>
    <property type="molecule type" value="Genomic_DNA"/>
</dbReference>
<evidence type="ECO:0000313" key="7">
    <source>
        <dbReference type="EMBL" id="KAH9374201.1"/>
    </source>
</evidence>
<feature type="transmembrane region" description="Helical" evidence="6">
    <location>
        <begin position="398"/>
        <end position="417"/>
    </location>
</feature>
<evidence type="ECO:0000256" key="6">
    <source>
        <dbReference type="SAM" id="Phobius"/>
    </source>
</evidence>
<dbReference type="GO" id="GO:0016020">
    <property type="term" value="C:membrane"/>
    <property type="evidence" value="ECO:0007669"/>
    <property type="project" value="UniProtKB-SubCell"/>
</dbReference>
<dbReference type="OrthoDB" id="2544694at2759"/>
<feature type="transmembrane region" description="Helical" evidence="6">
    <location>
        <begin position="227"/>
        <end position="248"/>
    </location>
</feature>
<feature type="transmembrane region" description="Helical" evidence="6">
    <location>
        <begin position="343"/>
        <end position="364"/>
    </location>
</feature>
<dbReference type="VEuPathDB" id="VectorBase:HLOH_047840"/>
<feature type="transmembrane region" description="Helical" evidence="6">
    <location>
        <begin position="423"/>
        <end position="448"/>
    </location>
</feature>
<feature type="region of interest" description="Disordered" evidence="5">
    <location>
        <begin position="537"/>
        <end position="578"/>
    </location>
</feature>
<evidence type="ECO:0000256" key="3">
    <source>
        <dbReference type="ARBA" id="ARBA00022989"/>
    </source>
</evidence>
<accession>A0A9J6GHE8</accession>
<feature type="transmembrane region" description="Helical" evidence="6">
    <location>
        <begin position="168"/>
        <end position="191"/>
    </location>
</feature>
<evidence type="ECO:0000256" key="2">
    <source>
        <dbReference type="ARBA" id="ARBA00022692"/>
    </source>
</evidence>
<keyword evidence="2 6" id="KW-0812">Transmembrane</keyword>
<feature type="transmembrane region" description="Helical" evidence="6">
    <location>
        <begin position="197"/>
        <end position="215"/>
    </location>
</feature>
<feature type="transmembrane region" description="Helical" evidence="6">
    <location>
        <begin position="370"/>
        <end position="391"/>
    </location>
</feature>
<dbReference type="Pfam" id="PF00083">
    <property type="entry name" value="Sugar_tr"/>
    <property type="match status" value="1"/>
</dbReference>
<dbReference type="InterPro" id="IPR036259">
    <property type="entry name" value="MFS_trans_sf"/>
</dbReference>
<comment type="subcellular location">
    <subcellularLocation>
        <location evidence="1">Membrane</location>
        <topology evidence="1">Multi-pass membrane protein</topology>
    </subcellularLocation>
</comment>
<evidence type="ECO:0000313" key="8">
    <source>
        <dbReference type="Proteomes" id="UP000821853"/>
    </source>
</evidence>
<dbReference type="GO" id="GO:0022857">
    <property type="term" value="F:transmembrane transporter activity"/>
    <property type="evidence" value="ECO:0007669"/>
    <property type="project" value="InterPro"/>
</dbReference>